<proteinExistence type="predicted"/>
<organism evidence="1 2">
    <name type="scientific">Peribacillus simplex</name>
    <dbReference type="NCBI Taxonomy" id="1478"/>
    <lineage>
        <taxon>Bacteria</taxon>
        <taxon>Bacillati</taxon>
        <taxon>Bacillota</taxon>
        <taxon>Bacilli</taxon>
        <taxon>Bacillales</taxon>
        <taxon>Bacillaceae</taxon>
        <taxon>Peribacillus</taxon>
    </lineage>
</organism>
<comment type="caution">
    <text evidence="1">The sequence shown here is derived from an EMBL/GenBank/DDBJ whole genome shotgun (WGS) entry which is preliminary data.</text>
</comment>
<protein>
    <submittedName>
        <fullName evidence="1">Uncharacterized protein</fullName>
    </submittedName>
</protein>
<reference evidence="1 2" key="1">
    <citation type="submission" date="2017-01" db="EMBL/GenBank/DDBJ databases">
        <authorList>
            <person name="Varghese N."/>
            <person name="Submissions S."/>
        </authorList>
    </citation>
    <scope>NUCLEOTIDE SEQUENCE [LARGE SCALE GENOMIC DNA]</scope>
    <source>
        <strain evidence="1 2">RUG2-6</strain>
    </source>
</reference>
<dbReference type="Proteomes" id="UP000185829">
    <property type="component" value="Unassembled WGS sequence"/>
</dbReference>
<sequence length="31" mass="3592">MKLADVLAENDFPVAQVLDVLIFEDKWEDDL</sequence>
<evidence type="ECO:0000313" key="1">
    <source>
        <dbReference type="EMBL" id="SIP99626.1"/>
    </source>
</evidence>
<name>A0A9X8R158_9BACI</name>
<accession>A0A9X8R158</accession>
<dbReference type="EMBL" id="FTMX01000001">
    <property type="protein sequence ID" value="SIP99626.1"/>
    <property type="molecule type" value="Genomic_DNA"/>
</dbReference>
<dbReference type="AlphaFoldDB" id="A0A9X8R158"/>
<gene>
    <name evidence="1" type="ORF">SAMN05878482_10131</name>
</gene>
<evidence type="ECO:0000313" key="2">
    <source>
        <dbReference type="Proteomes" id="UP000185829"/>
    </source>
</evidence>